<feature type="compositionally biased region" description="Polar residues" evidence="1">
    <location>
        <begin position="178"/>
        <end position="189"/>
    </location>
</feature>
<feature type="compositionally biased region" description="Polar residues" evidence="1">
    <location>
        <begin position="9"/>
        <end position="20"/>
    </location>
</feature>
<accession>A0A1I7YL12</accession>
<dbReference type="Proteomes" id="UP000095287">
    <property type="component" value="Unplaced"/>
</dbReference>
<keyword evidence="2" id="KW-1185">Reference proteome</keyword>
<evidence type="ECO:0000313" key="2">
    <source>
        <dbReference type="Proteomes" id="UP000095287"/>
    </source>
</evidence>
<dbReference type="AlphaFoldDB" id="A0A1I7YL12"/>
<feature type="compositionally biased region" description="Polar residues" evidence="1">
    <location>
        <begin position="62"/>
        <end position="72"/>
    </location>
</feature>
<feature type="region of interest" description="Disordered" evidence="1">
    <location>
        <begin position="1"/>
        <end position="89"/>
    </location>
</feature>
<protein>
    <submittedName>
        <fullName evidence="3">WAPL domain-containing protein</fullName>
    </submittedName>
</protein>
<proteinExistence type="predicted"/>
<evidence type="ECO:0000313" key="3">
    <source>
        <dbReference type="WBParaSite" id="L893_g17187.t1"/>
    </source>
</evidence>
<sequence length="313" mass="34820">MPSYDKTRSSSLGKDSQQQAVDADKMHCVPENRTRSKSRSRSSSTSSGRSSNGFSFNPKCEPSQSGSASFENSVGHPASQYFSGPGPSPVGLKRSVSVCSIHSEYIDPSLASDSDYCMDTTPRITARTRSNERNTKANVYEMDHDGVNNFFDDYVEKRKTARETRGSQIPNHPEKADSSSQSTALLEGQQQTTRLGKCFSAWSPVPKSGQSQEIKCFTTWSPVPEPGPSPVGLKRLSSDSSVRSEYVDGSLVNPKDSEYCMETTPPIKKRKFDENSNVYEMDHEAMNCFLDNYTEKEKARRAQHGMVVLRRKF</sequence>
<dbReference type="WBParaSite" id="L893_g17187.t1">
    <property type="protein sequence ID" value="L893_g17187.t1"/>
    <property type="gene ID" value="L893_g17187"/>
</dbReference>
<feature type="compositionally biased region" description="Basic and acidic residues" evidence="1">
    <location>
        <begin position="22"/>
        <end position="34"/>
    </location>
</feature>
<feature type="region of interest" description="Disordered" evidence="1">
    <location>
        <begin position="161"/>
        <end position="189"/>
    </location>
</feature>
<name>A0A1I7YL12_9BILA</name>
<feature type="compositionally biased region" description="Low complexity" evidence="1">
    <location>
        <begin position="41"/>
        <end position="56"/>
    </location>
</feature>
<organism evidence="2 3">
    <name type="scientific">Steinernema glaseri</name>
    <dbReference type="NCBI Taxonomy" id="37863"/>
    <lineage>
        <taxon>Eukaryota</taxon>
        <taxon>Metazoa</taxon>
        <taxon>Ecdysozoa</taxon>
        <taxon>Nematoda</taxon>
        <taxon>Chromadorea</taxon>
        <taxon>Rhabditida</taxon>
        <taxon>Tylenchina</taxon>
        <taxon>Panagrolaimomorpha</taxon>
        <taxon>Strongyloidoidea</taxon>
        <taxon>Steinernematidae</taxon>
        <taxon>Steinernema</taxon>
    </lineage>
</organism>
<reference evidence="3" key="1">
    <citation type="submission" date="2016-11" db="UniProtKB">
        <authorList>
            <consortium name="WormBaseParasite"/>
        </authorList>
    </citation>
    <scope>IDENTIFICATION</scope>
</reference>
<evidence type="ECO:0000256" key="1">
    <source>
        <dbReference type="SAM" id="MobiDB-lite"/>
    </source>
</evidence>